<feature type="compositionally biased region" description="Low complexity" evidence="1">
    <location>
        <begin position="332"/>
        <end position="345"/>
    </location>
</feature>
<evidence type="ECO:0000313" key="3">
    <source>
        <dbReference type="Proteomes" id="UP000037923"/>
    </source>
</evidence>
<proteinExistence type="predicted"/>
<dbReference type="OMA" id="LIMVWSN"/>
<feature type="compositionally biased region" description="Polar residues" evidence="1">
    <location>
        <begin position="163"/>
        <end position="183"/>
    </location>
</feature>
<gene>
    <name evidence="2" type="ORF">ABB37_06128</name>
</gene>
<dbReference type="VEuPathDB" id="TriTrypDB:LpyrH10_13_0730"/>
<dbReference type="Proteomes" id="UP000037923">
    <property type="component" value="Unassembled WGS sequence"/>
</dbReference>
<feature type="region of interest" description="Disordered" evidence="1">
    <location>
        <begin position="163"/>
        <end position="199"/>
    </location>
</feature>
<keyword evidence="3" id="KW-1185">Reference proteome</keyword>
<comment type="caution">
    <text evidence="2">The sequence shown here is derived from an EMBL/GenBank/DDBJ whole genome shotgun (WGS) entry which is preliminary data.</text>
</comment>
<evidence type="ECO:0000313" key="2">
    <source>
        <dbReference type="EMBL" id="KPA78521.1"/>
    </source>
</evidence>
<dbReference type="InterPro" id="IPR011990">
    <property type="entry name" value="TPR-like_helical_dom_sf"/>
</dbReference>
<dbReference type="Gene3D" id="1.25.40.10">
    <property type="entry name" value="Tetratricopeptide repeat domain"/>
    <property type="match status" value="1"/>
</dbReference>
<dbReference type="EMBL" id="LGTL01000013">
    <property type="protein sequence ID" value="KPA78521.1"/>
    <property type="molecule type" value="Genomic_DNA"/>
</dbReference>
<organism evidence="2 3">
    <name type="scientific">Leptomonas pyrrhocoris</name>
    <name type="common">Firebug parasite</name>
    <dbReference type="NCBI Taxonomy" id="157538"/>
    <lineage>
        <taxon>Eukaryota</taxon>
        <taxon>Discoba</taxon>
        <taxon>Euglenozoa</taxon>
        <taxon>Kinetoplastea</taxon>
        <taxon>Metakinetoplastina</taxon>
        <taxon>Trypanosomatida</taxon>
        <taxon>Trypanosomatidae</taxon>
        <taxon>Leishmaniinae</taxon>
        <taxon>Leptomonas</taxon>
    </lineage>
</organism>
<accession>A0A0N0VEJ3</accession>
<dbReference type="AlphaFoldDB" id="A0A0N0VEJ3"/>
<sequence>MPPLTLEQVLARSMRLPRQRTQRYVSKLYHGSNSTAVDAHAQRATRAGALASGLTEPGLFHPSHSDVAAPHRRGMKELAAPARQEKLNFFDLMEREDALRRAGRLSIHRSDHLVRNSTDLTTFLNAAARTGGWQDGLRAFAEATALPAFQALLHESTAIASASGDSSTQWGSSNDRASPTDDTTAAAVPSHSPSAPSVSLSGVNPNAAHIVALLNMCATAGQYPLVEKIGAFFAPAFPDAFARVVELLAARAADTDAAAAPGWRAAFVYLTQRCPLPAAEVPVEAFNVCLRGCEEVKDWRGALEVVRSMGPNPMQGWTSAEEEKDATQGEHTASSSSATAGTESPSPHEEAAAPVTPAQTSLSTPPPPNVVSYATLIATLEQAGKDQLASEVLNRLPAVEKEEITASYAALIFVWSNQVLHKHRRRF</sequence>
<feature type="region of interest" description="Disordered" evidence="1">
    <location>
        <begin position="310"/>
        <end position="367"/>
    </location>
</feature>
<dbReference type="GeneID" id="26906417"/>
<evidence type="ECO:0000256" key="1">
    <source>
        <dbReference type="SAM" id="MobiDB-lite"/>
    </source>
</evidence>
<dbReference type="OrthoDB" id="272846at2759"/>
<dbReference type="RefSeq" id="XP_015656960.1">
    <property type="nucleotide sequence ID" value="XM_015804386.1"/>
</dbReference>
<feature type="compositionally biased region" description="Low complexity" evidence="1">
    <location>
        <begin position="185"/>
        <end position="199"/>
    </location>
</feature>
<name>A0A0N0VEJ3_LEPPY</name>
<reference evidence="2 3" key="1">
    <citation type="submission" date="2015-07" db="EMBL/GenBank/DDBJ databases">
        <title>High-quality genome of monoxenous trypanosomatid Leptomonas pyrrhocoris.</title>
        <authorList>
            <person name="Flegontov P."/>
            <person name="Butenko A."/>
            <person name="Firsov S."/>
            <person name="Vlcek C."/>
            <person name="Logacheva M.D."/>
            <person name="Field M."/>
            <person name="Filatov D."/>
            <person name="Flegontova O."/>
            <person name="Gerasimov E."/>
            <person name="Jackson A.P."/>
            <person name="Kelly S."/>
            <person name="Opperdoes F."/>
            <person name="O'Reilly A."/>
            <person name="Votypka J."/>
            <person name="Yurchenko V."/>
            <person name="Lukes J."/>
        </authorList>
    </citation>
    <scope>NUCLEOTIDE SEQUENCE [LARGE SCALE GENOMIC DNA]</scope>
    <source>
        <strain evidence="2">H10</strain>
    </source>
</reference>
<protein>
    <submittedName>
        <fullName evidence="2">Uncharacterized protein</fullName>
    </submittedName>
</protein>